<feature type="region of interest" description="Disordered" evidence="1">
    <location>
        <begin position="28"/>
        <end position="68"/>
    </location>
</feature>
<reference evidence="3" key="1">
    <citation type="journal article" date="2019" name="Int. J. Syst. Evol. Microbiol.">
        <title>The Global Catalogue of Microorganisms (GCM) 10K type strain sequencing project: providing services to taxonomists for standard genome sequencing and annotation.</title>
        <authorList>
            <consortium name="The Broad Institute Genomics Platform"/>
            <consortium name="The Broad Institute Genome Sequencing Center for Infectious Disease"/>
            <person name="Wu L."/>
            <person name="Ma J."/>
        </authorList>
    </citation>
    <scope>NUCLEOTIDE SEQUENCE [LARGE SCALE GENOMIC DNA]</scope>
    <source>
        <strain evidence="3">JCM 18542</strain>
    </source>
</reference>
<evidence type="ECO:0000313" key="2">
    <source>
        <dbReference type="EMBL" id="GAA4815731.1"/>
    </source>
</evidence>
<comment type="caution">
    <text evidence="2">The sequence shown here is derived from an EMBL/GenBank/DDBJ whole genome shotgun (WGS) entry which is preliminary data.</text>
</comment>
<dbReference type="Proteomes" id="UP001500839">
    <property type="component" value="Unassembled WGS sequence"/>
</dbReference>
<gene>
    <name evidence="2" type="ORF">GCM10023353_22020</name>
</gene>
<sequence>MCCGAALLAAGCNSTVNGQAYPAEGAAAGSRAVPPTTSSAAPGTSAPGTTAPATPTTPPQNATSAPGAHAGALDRLLPRPAAFPAGFAESAAVLSHHNAVSASEDLAGVQRGARTRPVRCSPSAEPPQPDDLAVISATNAADNTTMAVQLERVPTDLAEFGERIDGCTKVESTRFGAQSAITRTMLDVPDVADHEVVAYVQRVSSGSGEPSIEQRSTTLAAQVDDVRIFVVGMNQHGRPPSAEDLSGLLADAIDTVRAG</sequence>
<feature type="compositionally biased region" description="Low complexity" evidence="1">
    <location>
        <begin position="34"/>
        <end position="66"/>
    </location>
</feature>
<feature type="region of interest" description="Disordered" evidence="1">
    <location>
        <begin position="105"/>
        <end position="130"/>
    </location>
</feature>
<keyword evidence="3" id="KW-1185">Reference proteome</keyword>
<name>A0ABP9CTI0_9ACTN</name>
<evidence type="ECO:0000256" key="1">
    <source>
        <dbReference type="SAM" id="MobiDB-lite"/>
    </source>
</evidence>
<accession>A0ABP9CTI0</accession>
<proteinExistence type="predicted"/>
<organism evidence="2 3">
    <name type="scientific">Tomitella cavernea</name>
    <dbReference type="NCBI Taxonomy" id="1387982"/>
    <lineage>
        <taxon>Bacteria</taxon>
        <taxon>Bacillati</taxon>
        <taxon>Actinomycetota</taxon>
        <taxon>Actinomycetes</taxon>
        <taxon>Mycobacteriales</taxon>
        <taxon>Tomitella</taxon>
    </lineage>
</organism>
<evidence type="ECO:0000313" key="3">
    <source>
        <dbReference type="Proteomes" id="UP001500839"/>
    </source>
</evidence>
<protein>
    <recommendedName>
        <fullName evidence="4">Sensor domain-containing protein</fullName>
    </recommendedName>
</protein>
<evidence type="ECO:0008006" key="4">
    <source>
        <dbReference type="Google" id="ProtNLM"/>
    </source>
</evidence>
<dbReference type="EMBL" id="BAABKQ010000001">
    <property type="protein sequence ID" value="GAA4815731.1"/>
    <property type="molecule type" value="Genomic_DNA"/>
</dbReference>